<evidence type="ECO:0000256" key="1">
    <source>
        <dbReference type="ARBA" id="ARBA00001947"/>
    </source>
</evidence>
<comment type="caution">
    <text evidence="10">The sequence shown here is derived from an EMBL/GenBank/DDBJ whole genome shotgun (WGS) entry which is preliminary data.</text>
</comment>
<dbReference type="PANTHER" id="PTHR12589">
    <property type="entry name" value="PYRUVOYL TETRAHYDROBIOPTERIN SYNTHASE"/>
    <property type="match status" value="1"/>
</dbReference>
<evidence type="ECO:0000256" key="7">
    <source>
        <dbReference type="ARBA" id="ARBA00022833"/>
    </source>
</evidence>
<evidence type="ECO:0000313" key="11">
    <source>
        <dbReference type="Proteomes" id="UP001233999"/>
    </source>
</evidence>
<organism evidence="10 11">
    <name type="scientific">Diploptera punctata</name>
    <name type="common">Pacific beetle cockroach</name>
    <dbReference type="NCBI Taxonomy" id="6984"/>
    <lineage>
        <taxon>Eukaryota</taxon>
        <taxon>Metazoa</taxon>
        <taxon>Ecdysozoa</taxon>
        <taxon>Arthropoda</taxon>
        <taxon>Hexapoda</taxon>
        <taxon>Insecta</taxon>
        <taxon>Pterygota</taxon>
        <taxon>Neoptera</taxon>
        <taxon>Polyneoptera</taxon>
        <taxon>Dictyoptera</taxon>
        <taxon>Blattodea</taxon>
        <taxon>Blaberoidea</taxon>
        <taxon>Blaberidae</taxon>
        <taxon>Diplopterinae</taxon>
        <taxon>Diploptera</taxon>
    </lineage>
</organism>
<accession>A0AAD7Z904</accession>
<keyword evidence="8" id="KW-0783">Tetrahydrobiopterin biosynthesis</keyword>
<name>A0AAD7Z904_DIPPU</name>
<dbReference type="GO" id="GO:0046872">
    <property type="term" value="F:metal ion binding"/>
    <property type="evidence" value="ECO:0007669"/>
    <property type="project" value="UniProtKB-KW"/>
</dbReference>
<dbReference type="InterPro" id="IPR007115">
    <property type="entry name" value="6-PTP_synth/QueD"/>
</dbReference>
<feature type="non-terminal residue" evidence="10">
    <location>
        <position position="1"/>
    </location>
</feature>
<keyword evidence="7" id="KW-0862">Zinc</keyword>
<dbReference type="GO" id="GO:0005739">
    <property type="term" value="C:mitochondrion"/>
    <property type="evidence" value="ECO:0007669"/>
    <property type="project" value="TreeGrafter"/>
</dbReference>
<proteinExistence type="inferred from homology"/>
<dbReference type="Pfam" id="PF01242">
    <property type="entry name" value="PTPS"/>
    <property type="match status" value="1"/>
</dbReference>
<reference evidence="10" key="2">
    <citation type="submission" date="2023-05" db="EMBL/GenBank/DDBJ databases">
        <authorList>
            <person name="Fouks B."/>
        </authorList>
    </citation>
    <scope>NUCLEOTIDE SEQUENCE</scope>
    <source>
        <strain evidence="10">Stay&amp;Tobe</strain>
        <tissue evidence="10">Testes</tissue>
    </source>
</reference>
<dbReference type="Gene3D" id="3.30.479.10">
    <property type="entry name" value="6-pyruvoyl tetrahydropterin synthase/QueD"/>
    <property type="match status" value="1"/>
</dbReference>
<comment type="cofactor">
    <cofactor evidence="1">
        <name>Zn(2+)</name>
        <dbReference type="ChEBI" id="CHEBI:29105"/>
    </cofactor>
</comment>
<sequence length="120" mass="13905">PKLNEEDNKIIFGKCNNPNGHGHNYVVEVTLRGPIDEETGMVMNINDLKTYMNKAIMEPMDHKNLDKDVPYFKNLVSTTENVAVFIWNNLKEQLPDPTVLYEVKIHETEKNIVVFRGEFQ</sequence>
<comment type="similarity">
    <text evidence="3">Belongs to the PTPS family.</text>
</comment>
<keyword evidence="6" id="KW-0479">Metal-binding</keyword>
<dbReference type="PROSITE" id="PS00988">
    <property type="entry name" value="PTPS_2"/>
    <property type="match status" value="1"/>
</dbReference>
<evidence type="ECO:0000256" key="3">
    <source>
        <dbReference type="ARBA" id="ARBA00009164"/>
    </source>
</evidence>
<keyword evidence="11" id="KW-1185">Reference proteome</keyword>
<dbReference type="EMBL" id="JASPKZ010009811">
    <property type="protein sequence ID" value="KAJ9575971.1"/>
    <property type="molecule type" value="Genomic_DNA"/>
</dbReference>
<dbReference type="Proteomes" id="UP001233999">
    <property type="component" value="Unassembled WGS sequence"/>
</dbReference>
<evidence type="ECO:0000256" key="4">
    <source>
        <dbReference type="ARBA" id="ARBA00013100"/>
    </source>
</evidence>
<reference evidence="10" key="1">
    <citation type="journal article" date="2023" name="IScience">
        <title>Live-bearing cockroach genome reveals convergent evolutionary mechanisms linked to viviparity in insects and beyond.</title>
        <authorList>
            <person name="Fouks B."/>
            <person name="Harrison M.C."/>
            <person name="Mikhailova A.A."/>
            <person name="Marchal E."/>
            <person name="English S."/>
            <person name="Carruthers M."/>
            <person name="Jennings E.C."/>
            <person name="Chiamaka E.L."/>
            <person name="Frigard R.A."/>
            <person name="Pippel M."/>
            <person name="Attardo G.M."/>
            <person name="Benoit J.B."/>
            <person name="Bornberg-Bauer E."/>
            <person name="Tobe S.S."/>
        </authorList>
    </citation>
    <scope>NUCLEOTIDE SEQUENCE</scope>
    <source>
        <strain evidence="10">Stay&amp;Tobe</strain>
    </source>
</reference>
<dbReference type="InterPro" id="IPR022470">
    <property type="entry name" value="PTPS_Cys_AS"/>
</dbReference>
<gene>
    <name evidence="10" type="ORF">L9F63_007160</name>
</gene>
<dbReference type="PROSITE" id="PS00987">
    <property type="entry name" value="PTPS_1"/>
    <property type="match status" value="1"/>
</dbReference>
<dbReference type="GO" id="GO:0003874">
    <property type="term" value="F:6-pyruvoyltetrahydropterin synthase activity"/>
    <property type="evidence" value="ECO:0007669"/>
    <property type="project" value="UniProtKB-EC"/>
</dbReference>
<dbReference type="InterPro" id="IPR022469">
    <property type="entry name" value="PTPS_His_AS"/>
</dbReference>
<evidence type="ECO:0000313" key="10">
    <source>
        <dbReference type="EMBL" id="KAJ9575971.1"/>
    </source>
</evidence>
<evidence type="ECO:0000256" key="8">
    <source>
        <dbReference type="ARBA" id="ARBA00023007"/>
    </source>
</evidence>
<dbReference type="PANTHER" id="PTHR12589:SF7">
    <property type="entry name" value="6-PYRUVOYL TETRAHYDROBIOPTERIN SYNTHASE"/>
    <property type="match status" value="1"/>
</dbReference>
<keyword evidence="9" id="KW-0456">Lyase</keyword>
<protein>
    <recommendedName>
        <fullName evidence="5">6-pyruvoyl tetrahydrobiopterin synthase</fullName>
        <ecNumber evidence="4">4.2.3.12</ecNumber>
    </recommendedName>
</protein>
<dbReference type="FunFam" id="3.30.479.10:FF:000003">
    <property type="entry name" value="6-pyruvoyl tetrahydrobiopterin synthase"/>
    <property type="match status" value="1"/>
</dbReference>
<evidence type="ECO:0000256" key="6">
    <source>
        <dbReference type="ARBA" id="ARBA00022723"/>
    </source>
</evidence>
<dbReference type="EC" id="4.2.3.12" evidence="4"/>
<dbReference type="GO" id="GO:0006729">
    <property type="term" value="P:tetrahydrobiopterin biosynthetic process"/>
    <property type="evidence" value="ECO:0007669"/>
    <property type="project" value="UniProtKB-KW"/>
</dbReference>
<evidence type="ECO:0000256" key="2">
    <source>
        <dbReference type="ARBA" id="ARBA00005126"/>
    </source>
</evidence>
<dbReference type="SUPFAM" id="SSF55620">
    <property type="entry name" value="Tetrahydrobiopterin biosynthesis enzymes-like"/>
    <property type="match status" value="1"/>
</dbReference>
<evidence type="ECO:0000256" key="9">
    <source>
        <dbReference type="ARBA" id="ARBA00023239"/>
    </source>
</evidence>
<dbReference type="InterPro" id="IPR038418">
    <property type="entry name" value="6-PTP_synth/QueD_sf"/>
</dbReference>
<dbReference type="AlphaFoldDB" id="A0AAD7Z904"/>
<comment type="pathway">
    <text evidence="2">Cofactor biosynthesis; tetrahydrobiopterin biosynthesis; tetrahydrobiopterin from 7,8-dihydroneopterin triphosphate: step 1/3.</text>
</comment>
<evidence type="ECO:0000256" key="5">
    <source>
        <dbReference type="ARBA" id="ARBA00015587"/>
    </source>
</evidence>